<dbReference type="AlphaFoldDB" id="A0A0C2ZVA1"/>
<feature type="compositionally biased region" description="Polar residues" evidence="1">
    <location>
        <begin position="24"/>
        <end position="33"/>
    </location>
</feature>
<name>A0A0C2ZVA1_9AGAM</name>
<reference evidence="2 3" key="1">
    <citation type="submission" date="2014-04" db="EMBL/GenBank/DDBJ databases">
        <authorList>
            <consortium name="DOE Joint Genome Institute"/>
            <person name="Kuo A."/>
            <person name="Kohler A."/>
            <person name="Nagy L.G."/>
            <person name="Floudas D."/>
            <person name="Copeland A."/>
            <person name="Barry K.W."/>
            <person name="Cichocki N."/>
            <person name="Veneault-Fourrey C."/>
            <person name="LaButti K."/>
            <person name="Lindquist E.A."/>
            <person name="Lipzen A."/>
            <person name="Lundell T."/>
            <person name="Morin E."/>
            <person name="Murat C."/>
            <person name="Sun H."/>
            <person name="Tunlid A."/>
            <person name="Henrissat B."/>
            <person name="Grigoriev I.V."/>
            <person name="Hibbett D.S."/>
            <person name="Martin F."/>
            <person name="Nordberg H.P."/>
            <person name="Cantor M.N."/>
            <person name="Hua S.X."/>
        </authorList>
    </citation>
    <scope>NUCLEOTIDE SEQUENCE [LARGE SCALE GENOMIC DNA]</scope>
    <source>
        <strain evidence="2 3">Foug A</strain>
    </source>
</reference>
<dbReference type="OrthoDB" id="2691352at2759"/>
<gene>
    <name evidence="2" type="ORF">SCLCIDRAFT_10742</name>
</gene>
<dbReference type="Proteomes" id="UP000053989">
    <property type="component" value="Unassembled WGS sequence"/>
</dbReference>
<sequence>MEREASLKAQEGQGAPSKEPQHNKLVQLQRTQEQAQEGQSYLCAVVMECETAPCETVHDASQKAWLEVPAPLPVVRTPESGGSLTDLPTHVHPQSGQPRPRAVQRVGQNNDPDVAFNLRRRIYPLDSNVSMAKPTASISPASGKLLAAEEGHVGVSATVGKTRLDPPYASYVNDPTIHLQPSAMGRGHYANAPPPFRGPHAAEYANGGREPPAYRHAHLYDPMPSNAGMGSSPQESAHRSAGATVTHPEVISDPSDPPAGDIADTRGK</sequence>
<accession>A0A0C2ZVA1</accession>
<organism evidence="2 3">
    <name type="scientific">Scleroderma citrinum Foug A</name>
    <dbReference type="NCBI Taxonomy" id="1036808"/>
    <lineage>
        <taxon>Eukaryota</taxon>
        <taxon>Fungi</taxon>
        <taxon>Dikarya</taxon>
        <taxon>Basidiomycota</taxon>
        <taxon>Agaricomycotina</taxon>
        <taxon>Agaricomycetes</taxon>
        <taxon>Agaricomycetidae</taxon>
        <taxon>Boletales</taxon>
        <taxon>Sclerodermatineae</taxon>
        <taxon>Sclerodermataceae</taxon>
        <taxon>Scleroderma</taxon>
    </lineage>
</organism>
<evidence type="ECO:0000313" key="2">
    <source>
        <dbReference type="EMBL" id="KIM56432.1"/>
    </source>
</evidence>
<dbReference type="EMBL" id="KN822117">
    <property type="protein sequence ID" value="KIM56432.1"/>
    <property type="molecule type" value="Genomic_DNA"/>
</dbReference>
<proteinExistence type="predicted"/>
<evidence type="ECO:0000256" key="1">
    <source>
        <dbReference type="SAM" id="MobiDB-lite"/>
    </source>
</evidence>
<keyword evidence="3" id="KW-1185">Reference proteome</keyword>
<dbReference type="InParanoid" id="A0A0C2ZVA1"/>
<feature type="region of interest" description="Disordered" evidence="1">
    <location>
        <begin position="182"/>
        <end position="268"/>
    </location>
</feature>
<dbReference type="HOGENOM" id="CLU_1038846_0_0_1"/>
<reference evidence="3" key="2">
    <citation type="submission" date="2015-01" db="EMBL/GenBank/DDBJ databases">
        <title>Evolutionary Origins and Diversification of the Mycorrhizal Mutualists.</title>
        <authorList>
            <consortium name="DOE Joint Genome Institute"/>
            <consortium name="Mycorrhizal Genomics Consortium"/>
            <person name="Kohler A."/>
            <person name="Kuo A."/>
            <person name="Nagy L.G."/>
            <person name="Floudas D."/>
            <person name="Copeland A."/>
            <person name="Barry K.W."/>
            <person name="Cichocki N."/>
            <person name="Veneault-Fourrey C."/>
            <person name="LaButti K."/>
            <person name="Lindquist E.A."/>
            <person name="Lipzen A."/>
            <person name="Lundell T."/>
            <person name="Morin E."/>
            <person name="Murat C."/>
            <person name="Riley R."/>
            <person name="Ohm R."/>
            <person name="Sun H."/>
            <person name="Tunlid A."/>
            <person name="Henrissat B."/>
            <person name="Grigoriev I.V."/>
            <person name="Hibbett D.S."/>
            <person name="Martin F."/>
        </authorList>
    </citation>
    <scope>NUCLEOTIDE SEQUENCE [LARGE SCALE GENOMIC DNA]</scope>
    <source>
        <strain evidence="3">Foug A</strain>
    </source>
</reference>
<protein>
    <submittedName>
        <fullName evidence="2">Uncharacterized protein</fullName>
    </submittedName>
</protein>
<feature type="region of interest" description="Disordered" evidence="1">
    <location>
        <begin position="1"/>
        <end position="33"/>
    </location>
</feature>
<evidence type="ECO:0000313" key="3">
    <source>
        <dbReference type="Proteomes" id="UP000053989"/>
    </source>
</evidence>